<dbReference type="RefSeq" id="WP_044671751.1">
    <property type="nucleotide sequence ID" value="NZ_CEEO01000012.1"/>
</dbReference>
<protein>
    <submittedName>
        <fullName evidence="2">Plasmid stabilization system protein</fullName>
    </submittedName>
</protein>
<dbReference type="InterPro" id="IPR035093">
    <property type="entry name" value="RelE/ParE_toxin_dom_sf"/>
</dbReference>
<accession>A0A0Z8I1D9</accession>
<dbReference type="Proteomes" id="UP000072618">
    <property type="component" value="Unassembled WGS sequence"/>
</dbReference>
<dbReference type="Pfam" id="PF05016">
    <property type="entry name" value="ParE_toxin"/>
    <property type="match status" value="1"/>
</dbReference>
<dbReference type="AlphaFoldDB" id="A0A0Z8I1D9"/>
<evidence type="ECO:0000313" key="2">
    <source>
        <dbReference type="EMBL" id="CYV13709.1"/>
    </source>
</evidence>
<name>A0A0Z8I1D9_STRSU</name>
<dbReference type="NCBIfam" id="TIGR02385">
    <property type="entry name" value="RelE_StbE"/>
    <property type="match status" value="1"/>
</dbReference>
<gene>
    <name evidence="2" type="ORF">ERS132394_02372</name>
</gene>
<reference evidence="2 3" key="1">
    <citation type="submission" date="2016-02" db="EMBL/GenBank/DDBJ databases">
        <authorList>
            <consortium name="Pathogen Informatics"/>
        </authorList>
    </citation>
    <scope>NUCLEOTIDE SEQUENCE [LARGE SCALE GENOMIC DNA]</scope>
    <source>
        <strain evidence="2 3">LSS32</strain>
    </source>
</reference>
<proteinExistence type="predicted"/>
<dbReference type="Gene3D" id="3.30.2310.20">
    <property type="entry name" value="RelE-like"/>
    <property type="match status" value="1"/>
</dbReference>
<evidence type="ECO:0000313" key="3">
    <source>
        <dbReference type="Proteomes" id="UP000072618"/>
    </source>
</evidence>
<dbReference type="EMBL" id="FIGJ01000054">
    <property type="protein sequence ID" value="CYV13709.1"/>
    <property type="molecule type" value="Genomic_DNA"/>
</dbReference>
<keyword evidence="1" id="KW-1277">Toxin-antitoxin system</keyword>
<sequence length="106" mass="12155">MDYKIKYAEGALKDLDKIYDFVSNVSVSGAKNIVNKIRSKVNNLAFMPSGFDFDDRIGRRLHDSFKTEAIISGDYLILFVVDEKNKEVIITHCISSKSNYMRLLKK</sequence>
<dbReference type="InterPro" id="IPR007712">
    <property type="entry name" value="RelE/ParE_toxin"/>
</dbReference>
<evidence type="ECO:0000256" key="1">
    <source>
        <dbReference type="ARBA" id="ARBA00022649"/>
    </source>
</evidence>
<organism evidence="2 3">
    <name type="scientific">Streptococcus suis</name>
    <dbReference type="NCBI Taxonomy" id="1307"/>
    <lineage>
        <taxon>Bacteria</taxon>
        <taxon>Bacillati</taxon>
        <taxon>Bacillota</taxon>
        <taxon>Bacilli</taxon>
        <taxon>Lactobacillales</taxon>
        <taxon>Streptococcaceae</taxon>
        <taxon>Streptococcus</taxon>
    </lineage>
</organism>
<dbReference type="SUPFAM" id="SSF143011">
    <property type="entry name" value="RelE-like"/>
    <property type="match status" value="1"/>
</dbReference>